<keyword evidence="7" id="KW-0333">Golgi apparatus</keyword>
<dbReference type="PIRSF" id="PIRSF037096">
    <property type="entry name" value="AP3_complex_beta"/>
    <property type="match status" value="1"/>
</dbReference>
<dbReference type="PANTHER" id="PTHR11134">
    <property type="entry name" value="ADAPTOR COMPLEX SUBUNIT BETA FAMILY MEMBER"/>
    <property type="match status" value="1"/>
</dbReference>
<evidence type="ECO:0000256" key="3">
    <source>
        <dbReference type="ARBA" id="ARBA00006613"/>
    </source>
</evidence>
<evidence type="ECO:0000313" key="14">
    <source>
        <dbReference type="EMBL" id="EZA60356.1"/>
    </source>
</evidence>
<dbReference type="InterPro" id="IPR002553">
    <property type="entry name" value="Clathrin/coatomer_adapt-like_N"/>
</dbReference>
<keyword evidence="9" id="KW-0968">Cytoplasmic vesicle</keyword>
<feature type="compositionally biased region" description="Acidic residues" evidence="12">
    <location>
        <begin position="682"/>
        <end position="693"/>
    </location>
</feature>
<keyword evidence="5" id="KW-0597">Phosphoprotein</keyword>
<evidence type="ECO:0000259" key="13">
    <source>
        <dbReference type="SMART" id="SM01355"/>
    </source>
</evidence>
<feature type="compositionally biased region" description="Basic and acidic residues" evidence="12">
    <location>
        <begin position="717"/>
        <end position="746"/>
    </location>
</feature>
<reference evidence="14 16" key="1">
    <citation type="journal article" date="2014" name="Curr. Biol.">
        <title>The genome of the clonal raider ant Cerapachys biroi.</title>
        <authorList>
            <person name="Oxley P.R."/>
            <person name="Ji L."/>
            <person name="Fetter-Pruneda I."/>
            <person name="McKenzie S.K."/>
            <person name="Li C."/>
            <person name="Hu H."/>
            <person name="Zhang G."/>
            <person name="Kronauer D.J."/>
        </authorList>
    </citation>
    <scope>NUCLEOTIDE SEQUENCE [LARGE SCALE GENOMIC DNA]</scope>
</reference>
<dbReference type="EMBL" id="QOIP01000011">
    <property type="protein sequence ID" value="RLU16921.1"/>
    <property type="molecule type" value="Genomic_DNA"/>
</dbReference>
<organism evidence="14 16">
    <name type="scientific">Ooceraea biroi</name>
    <name type="common">Clonal raider ant</name>
    <name type="synonym">Cerapachys biroi</name>
    <dbReference type="NCBI Taxonomy" id="2015173"/>
    <lineage>
        <taxon>Eukaryota</taxon>
        <taxon>Metazoa</taxon>
        <taxon>Ecdysozoa</taxon>
        <taxon>Arthropoda</taxon>
        <taxon>Hexapoda</taxon>
        <taxon>Insecta</taxon>
        <taxon>Pterygota</taxon>
        <taxon>Neoptera</taxon>
        <taxon>Endopterygota</taxon>
        <taxon>Hymenoptera</taxon>
        <taxon>Apocrita</taxon>
        <taxon>Aculeata</taxon>
        <taxon>Formicoidea</taxon>
        <taxon>Formicidae</taxon>
        <taxon>Dorylinae</taxon>
        <taxon>Ooceraea</taxon>
    </lineage>
</organism>
<evidence type="ECO:0000256" key="7">
    <source>
        <dbReference type="ARBA" id="ARBA00023034"/>
    </source>
</evidence>
<gene>
    <name evidence="15" type="ORF">DMN91_010990</name>
    <name evidence="14" type="ORF">X777_13445</name>
</gene>
<evidence type="ECO:0000256" key="4">
    <source>
        <dbReference type="ARBA" id="ARBA00022448"/>
    </source>
</evidence>
<evidence type="ECO:0000313" key="17">
    <source>
        <dbReference type="Proteomes" id="UP000279307"/>
    </source>
</evidence>
<evidence type="ECO:0000313" key="15">
    <source>
        <dbReference type="EMBL" id="RLU16921.1"/>
    </source>
</evidence>
<evidence type="ECO:0000256" key="12">
    <source>
        <dbReference type="SAM" id="MobiDB-lite"/>
    </source>
</evidence>
<sequence>MLTAAANTLSNNGGSYSNERPSSAGDADLATDPASGGFFHSDYKKHEDLKEMLDSNKDGLKLEAMKRIIGMVAKGRDASELFPAVVKNVVSKNIEVKKLVYVYLVRYAEDQQDLALLSISTFQRALKDPNQLIRASALRVLSSIRVSMIVPIVMLAIKDSASDMSPYVRKTAAHAIPKLYSLDPEQKEELISVLEKLLSDKTTLVVGSAVMAFEEVCPERIDLIHKNYRKLCNLLVDVDEWGQVVIVNMLTRYARTQFVNPNIDNLDEDENRPFYDSDSDSSNPKKPKFTLDPDHRLLLRNTKPLLQSRNASVVMAVAQLYHHAAPRSEVMTAAKALIRLLRGHREVQSIVLHCIASISITRKGMFEPFLKSFFVRTSDPTHIKLLKLDILTNLATETSISVILREFQTYISSSDKEFVGASIQAIGRCASNIKEVTDTCLNGLVSLLSNRDEAIVAESVVVIKKLLQTQPNEHKDIIAHMAKLMDFITVPQARASILWLLGEYSDRVPKIAPDVLRKMAKSFVNEQDIVKLQTLNLAVKLCLNNPTQTRPFCQYVFQLAKYDQNYDIRDRARFLRHFIFEDEGGAKRMLPQFAKRIFLAPKPAPTLTSRFKDSEYQLGTLSHYLDMPCAGYRPLPPFPEITQDSSVRDVAPPVIQEHREERHNRKEKERKKSKEKEKSFYSDEESTPVEESENQSSDSSSSESSDEDSDSSEYTSDSDKSETGSGKKSETKSDDSETESSSRKETDSEEEEEDESESQESEEEKPKVVKQEVKEKPKSNFDLLLDLDDIAPMTPVMTPSLGGFLTPVNPTVTDGVREVTTSYVPLKRTVLLNGITGHGLKLEYRFTRSQHLVSANLVSIELTFSNESNDVIKEIQIGNKNLQKGMFIHDFTRVPSLDINATLSSTLGVNFNDSTQPANFYIDFTINDEKHSCPVSIKPPIGEIIRSVTLPESMFNAERAKLKGMNEHAAKIPYSGNKNALPQRVFETANVARIANEDEIMRFVAHTLASKSLVLVTIKFIDAEQLEVCVNCEKMVIGSILLNEFKSSLK</sequence>
<dbReference type="AlphaFoldDB" id="A0A026WX82"/>
<dbReference type="EMBL" id="KK107078">
    <property type="protein sequence ID" value="EZA60356.1"/>
    <property type="molecule type" value="Genomic_DNA"/>
</dbReference>
<dbReference type="GO" id="GO:0006886">
    <property type="term" value="P:intracellular protein transport"/>
    <property type="evidence" value="ECO:0007669"/>
    <property type="project" value="InterPro"/>
</dbReference>
<dbReference type="SMART" id="SM01355">
    <property type="entry name" value="AP3B1_C"/>
    <property type="match status" value="1"/>
</dbReference>
<dbReference type="Pfam" id="PF14796">
    <property type="entry name" value="AP3B1_C"/>
    <property type="match status" value="1"/>
</dbReference>
<dbReference type="Pfam" id="PF24080">
    <property type="entry name" value="AP3B1_C_2"/>
    <property type="match status" value="1"/>
</dbReference>
<accession>A0A026WX82</accession>
<dbReference type="Proteomes" id="UP000279307">
    <property type="component" value="Chromosome 11"/>
</dbReference>
<dbReference type="InterPro" id="IPR029390">
    <property type="entry name" value="AP3B_C"/>
</dbReference>
<evidence type="ECO:0000256" key="11">
    <source>
        <dbReference type="PIRNR" id="PIRNR037096"/>
    </source>
</evidence>
<feature type="compositionally biased region" description="Acidic residues" evidence="12">
    <location>
        <begin position="747"/>
        <end position="763"/>
    </location>
</feature>
<keyword evidence="6 11" id="KW-0653">Protein transport</keyword>
<feature type="compositionally biased region" description="Basic and acidic residues" evidence="12">
    <location>
        <begin position="764"/>
        <end position="773"/>
    </location>
</feature>
<dbReference type="InterPro" id="IPR026740">
    <property type="entry name" value="AP3_beta"/>
</dbReference>
<dbReference type="SUPFAM" id="SSF48371">
    <property type="entry name" value="ARM repeat"/>
    <property type="match status" value="1"/>
</dbReference>
<proteinExistence type="inferred from homology"/>
<evidence type="ECO:0000256" key="1">
    <source>
        <dbReference type="ARBA" id="ARBA00004145"/>
    </source>
</evidence>
<evidence type="ECO:0000256" key="9">
    <source>
        <dbReference type="ARBA" id="ARBA00023329"/>
    </source>
</evidence>
<dbReference type="Gene3D" id="1.25.10.10">
    <property type="entry name" value="Leucine-rich Repeat Variant"/>
    <property type="match status" value="1"/>
</dbReference>
<feature type="compositionally biased region" description="Polar residues" evidence="12">
    <location>
        <begin position="1"/>
        <end position="21"/>
    </location>
</feature>
<dbReference type="OMA" id="HFLVRST"/>
<dbReference type="STRING" id="2015173.A0A026WX82"/>
<evidence type="ECO:0000256" key="2">
    <source>
        <dbReference type="ARBA" id="ARBA00004555"/>
    </source>
</evidence>
<dbReference type="Proteomes" id="UP000053097">
    <property type="component" value="Unassembled WGS sequence"/>
</dbReference>
<feature type="region of interest" description="Disordered" evidence="12">
    <location>
        <begin position="653"/>
        <end position="773"/>
    </location>
</feature>
<feature type="compositionally biased region" description="Low complexity" evidence="12">
    <location>
        <begin position="694"/>
        <end position="703"/>
    </location>
</feature>
<dbReference type="InterPro" id="IPR026739">
    <property type="entry name" value="AP_beta"/>
</dbReference>
<evidence type="ECO:0000256" key="6">
    <source>
        <dbReference type="ARBA" id="ARBA00022927"/>
    </source>
</evidence>
<dbReference type="Pfam" id="PF01602">
    <property type="entry name" value="Adaptin_N"/>
    <property type="match status" value="1"/>
</dbReference>
<protein>
    <recommendedName>
        <fullName evidence="11">AP-3 complex subunit beta</fullName>
    </recommendedName>
</protein>
<dbReference type="GO" id="GO:0016192">
    <property type="term" value="P:vesicle-mediated transport"/>
    <property type="evidence" value="ECO:0007669"/>
    <property type="project" value="InterPro"/>
</dbReference>
<reference evidence="15 17" key="2">
    <citation type="journal article" date="2018" name="Genome Res.">
        <title>The genomic architecture and molecular evolution of ant odorant receptors.</title>
        <authorList>
            <person name="McKenzie S.K."/>
            <person name="Kronauer D.J.C."/>
        </authorList>
    </citation>
    <scope>NUCLEOTIDE SEQUENCE [LARGE SCALE GENOMIC DNA]</scope>
    <source>
        <strain evidence="15">Clonal line C1</strain>
    </source>
</reference>
<feature type="compositionally biased region" description="Basic and acidic residues" evidence="12">
    <location>
        <begin position="656"/>
        <end position="681"/>
    </location>
</feature>
<keyword evidence="8 11" id="KW-0472">Membrane</keyword>
<dbReference type="InterPro" id="IPR016024">
    <property type="entry name" value="ARM-type_fold"/>
</dbReference>
<dbReference type="OrthoDB" id="302453at2759"/>
<comment type="similarity">
    <text evidence="3 11">Belongs to the adaptor complexes large subunit family.</text>
</comment>
<dbReference type="GO" id="GO:0005794">
    <property type="term" value="C:Golgi apparatus"/>
    <property type="evidence" value="ECO:0007669"/>
    <property type="project" value="UniProtKB-SubCell"/>
</dbReference>
<dbReference type="InterPro" id="IPR011989">
    <property type="entry name" value="ARM-like"/>
</dbReference>
<feature type="region of interest" description="Disordered" evidence="12">
    <location>
        <begin position="269"/>
        <end position="290"/>
    </location>
</feature>
<evidence type="ECO:0000256" key="8">
    <source>
        <dbReference type="ARBA" id="ARBA00023136"/>
    </source>
</evidence>
<feature type="region of interest" description="Disordered" evidence="12">
    <location>
        <begin position="1"/>
        <end position="27"/>
    </location>
</feature>
<dbReference type="GO" id="GO:0030665">
    <property type="term" value="C:clathrin-coated vesicle membrane"/>
    <property type="evidence" value="ECO:0007669"/>
    <property type="project" value="UniProtKB-SubCell"/>
</dbReference>
<comment type="subcellular location">
    <subcellularLocation>
        <location evidence="1">Cytoplasmic vesicle</location>
        <location evidence="1">Clathrin-coated vesicle membrane</location>
        <topology evidence="1">Peripheral membrane protein</topology>
        <orientation evidence="1">Cytoplasmic side</orientation>
    </subcellularLocation>
    <subcellularLocation>
        <location evidence="2">Golgi apparatus</location>
    </subcellularLocation>
</comment>
<comment type="function">
    <text evidence="10">Subunit of non-clathrin- and clathrin-associated adaptor protein complex 3 (AP-3) that plays a role in protein sorting in the late-Golgi/trans-Golgi network (TGN) and/or endosomes. The AP complexes mediate both the recruitment of clathrin to membranes and the recognition of sorting signals within the cytosolic tails of transmembrane cargo molecules. AP-3 appears to be involved in the sorting of a subset of transmembrane proteins targeted to lysosomes and lysosome-related organelles. In concert with the BLOC-1 complex, AP-3 is required to target cargos into vesicles assembled at cell bodies for delivery into neurites and nerve terminals.</text>
</comment>
<reference evidence="15" key="3">
    <citation type="submission" date="2018-07" db="EMBL/GenBank/DDBJ databases">
        <authorList>
            <person name="Mckenzie S.K."/>
            <person name="Kronauer D.J.C."/>
        </authorList>
    </citation>
    <scope>NUCLEOTIDE SEQUENCE</scope>
    <source>
        <strain evidence="15">Clonal line C1</strain>
    </source>
</reference>
<keyword evidence="4 11" id="KW-0813">Transport</keyword>
<evidence type="ECO:0000256" key="5">
    <source>
        <dbReference type="ARBA" id="ARBA00022553"/>
    </source>
</evidence>
<keyword evidence="16" id="KW-1185">Reference proteome</keyword>
<evidence type="ECO:0000313" key="16">
    <source>
        <dbReference type="Proteomes" id="UP000053097"/>
    </source>
</evidence>
<evidence type="ECO:0000256" key="10">
    <source>
        <dbReference type="ARBA" id="ARBA00023570"/>
    </source>
</evidence>
<dbReference type="InterPro" id="IPR056314">
    <property type="entry name" value="AP3B1/2_C"/>
</dbReference>
<name>A0A026WX82_OOCBI</name>
<dbReference type="GO" id="GO:0030123">
    <property type="term" value="C:AP-3 adaptor complex"/>
    <property type="evidence" value="ECO:0007669"/>
    <property type="project" value="UniProtKB-UniRule"/>
</dbReference>
<feature type="domain" description="AP-3 complex subunit beta C-terminal" evidence="13">
    <location>
        <begin position="777"/>
        <end position="916"/>
    </location>
</feature>